<sequence length="322" mass="33703">MSAAVTMPVVARTRADLAALLVDKRASGDVVLVPTMGALHEGHAGLIRIARERAGGGAVVVSIFVNPLQFGPNEDLDRYPRTFDADLEMCRREGADVVFAPTVDEMYPGGVPRGEVSTSSTTGGAVTVEPGPLGGILEGRTRPGHFRGVLTVVAKLFGLVRPDVAVFGEKDYQQLVLIQQLVADLCISGSHGALEIVGAPTDREDDGLARSSRNRYLDAEQRGQAAALSRVLHAAGREAPHGVEAALTAARAELRTADGVDLDYFVIRAPDLAELPSEVESGTPARALIAARVGTTRLIDNLALTIGGSTTEPTEPTANGSS</sequence>
<keyword evidence="5 8" id="KW-0547">Nucleotide-binding</keyword>
<feature type="region of interest" description="Disordered" evidence="9">
    <location>
        <begin position="112"/>
        <end position="131"/>
    </location>
</feature>
<feature type="binding site" evidence="8">
    <location>
        <begin position="168"/>
        <end position="171"/>
    </location>
    <ligand>
        <name>ATP</name>
        <dbReference type="ChEBI" id="CHEBI:30616"/>
    </ligand>
</feature>
<keyword evidence="4 8" id="KW-0566">Pantothenate biosynthesis</keyword>
<organism evidence="10 11">
    <name type="scientific">Nocardioides bizhenqiangii</name>
    <dbReference type="NCBI Taxonomy" id="3095076"/>
    <lineage>
        <taxon>Bacteria</taxon>
        <taxon>Bacillati</taxon>
        <taxon>Actinomycetota</taxon>
        <taxon>Actinomycetes</taxon>
        <taxon>Propionibacteriales</taxon>
        <taxon>Nocardioidaceae</taxon>
        <taxon>Nocardioides</taxon>
    </lineage>
</organism>
<gene>
    <name evidence="8 10" type="primary">panC</name>
    <name evidence="10" type="ORF">SHK19_01535</name>
</gene>
<feature type="binding site" evidence="8">
    <location>
        <position position="69"/>
    </location>
    <ligand>
        <name>(R)-pantoate</name>
        <dbReference type="ChEBI" id="CHEBI:15980"/>
    </ligand>
</feature>
<evidence type="ECO:0000256" key="1">
    <source>
        <dbReference type="ARBA" id="ARBA00004990"/>
    </source>
</evidence>
<comment type="caution">
    <text evidence="8">Lacks conserved residue(s) required for the propagation of feature annotation.</text>
</comment>
<evidence type="ECO:0000256" key="8">
    <source>
        <dbReference type="HAMAP-Rule" id="MF_00158"/>
    </source>
</evidence>
<dbReference type="InterPro" id="IPR042176">
    <property type="entry name" value="Pantoate_ligase_C"/>
</dbReference>
<keyword evidence="3 8" id="KW-0436">Ligase</keyword>
<evidence type="ECO:0000313" key="11">
    <source>
        <dbReference type="Proteomes" id="UP001327225"/>
    </source>
</evidence>
<dbReference type="Gene3D" id="3.30.1300.10">
    <property type="entry name" value="Pantoate-beta-alanine ligase, C-terminal domain"/>
    <property type="match status" value="1"/>
</dbReference>
<comment type="subunit">
    <text evidence="8">Homodimer.</text>
</comment>
<dbReference type="NCBIfam" id="TIGR00018">
    <property type="entry name" value="panC"/>
    <property type="match status" value="1"/>
</dbReference>
<comment type="pathway">
    <text evidence="1 8">Cofactor biosynthesis; (R)-pantothenate biosynthesis; (R)-pantothenate from (R)-pantoate and beta-alanine: step 1/1.</text>
</comment>
<evidence type="ECO:0000256" key="7">
    <source>
        <dbReference type="ARBA" id="ARBA00048258"/>
    </source>
</evidence>
<dbReference type="InterPro" id="IPR014729">
    <property type="entry name" value="Rossmann-like_a/b/a_fold"/>
</dbReference>
<dbReference type="CDD" id="cd00560">
    <property type="entry name" value="PanC"/>
    <property type="match status" value="1"/>
</dbReference>
<dbReference type="HAMAP" id="MF_00158">
    <property type="entry name" value="PanC"/>
    <property type="match status" value="1"/>
</dbReference>
<comment type="subcellular location">
    <subcellularLocation>
        <location evidence="8">Cytoplasm</location>
    </subcellularLocation>
</comment>
<reference evidence="11" key="1">
    <citation type="submission" date="2023-12" db="EMBL/GenBank/DDBJ databases">
        <title>Novel species in genus Nocardioides.</title>
        <authorList>
            <person name="Zhou H."/>
        </authorList>
    </citation>
    <scope>NUCLEOTIDE SEQUENCE [LARGE SCALE GENOMIC DNA]</scope>
    <source>
        <strain evidence="11">HM61</strain>
    </source>
</reference>
<feature type="binding site" evidence="8">
    <location>
        <position position="174"/>
    </location>
    <ligand>
        <name>(R)-pantoate</name>
        <dbReference type="ChEBI" id="CHEBI:15980"/>
    </ligand>
</feature>
<dbReference type="InterPro" id="IPR003721">
    <property type="entry name" value="Pantoate_ligase"/>
</dbReference>
<feature type="compositionally biased region" description="Low complexity" evidence="9">
    <location>
        <begin position="114"/>
        <end position="129"/>
    </location>
</feature>
<comment type="catalytic activity">
    <reaction evidence="7 8">
        <text>(R)-pantoate + beta-alanine + ATP = (R)-pantothenate + AMP + diphosphate + H(+)</text>
        <dbReference type="Rhea" id="RHEA:10912"/>
        <dbReference type="ChEBI" id="CHEBI:15378"/>
        <dbReference type="ChEBI" id="CHEBI:15980"/>
        <dbReference type="ChEBI" id="CHEBI:29032"/>
        <dbReference type="ChEBI" id="CHEBI:30616"/>
        <dbReference type="ChEBI" id="CHEBI:33019"/>
        <dbReference type="ChEBI" id="CHEBI:57966"/>
        <dbReference type="ChEBI" id="CHEBI:456215"/>
        <dbReference type="EC" id="6.3.2.1"/>
    </reaction>
</comment>
<name>A0ABZ0ZS58_9ACTN</name>
<dbReference type="GO" id="GO:0016874">
    <property type="term" value="F:ligase activity"/>
    <property type="evidence" value="ECO:0007669"/>
    <property type="project" value="UniProtKB-KW"/>
</dbReference>
<comment type="function">
    <text evidence="8">Catalyzes the condensation of pantoate with beta-alanine in an ATP-dependent reaction via a pantoyl-adenylate intermediate.</text>
</comment>
<feature type="binding site" evidence="8">
    <location>
        <begin position="210"/>
        <end position="213"/>
    </location>
    <ligand>
        <name>ATP</name>
        <dbReference type="ChEBI" id="CHEBI:30616"/>
    </ligand>
</feature>
<feature type="active site" description="Proton donor" evidence="8">
    <location>
        <position position="43"/>
    </location>
</feature>
<evidence type="ECO:0000256" key="6">
    <source>
        <dbReference type="ARBA" id="ARBA00022840"/>
    </source>
</evidence>
<keyword evidence="11" id="KW-1185">Reference proteome</keyword>
<accession>A0ABZ0ZS58</accession>
<evidence type="ECO:0000256" key="5">
    <source>
        <dbReference type="ARBA" id="ARBA00022741"/>
    </source>
</evidence>
<dbReference type="Proteomes" id="UP001327225">
    <property type="component" value="Chromosome"/>
</dbReference>
<evidence type="ECO:0000313" key="10">
    <source>
        <dbReference type="EMBL" id="WQQ26925.1"/>
    </source>
</evidence>
<keyword evidence="8" id="KW-0963">Cytoplasm</keyword>
<proteinExistence type="inferred from homology"/>
<dbReference type="EC" id="6.3.2.1" evidence="8"/>
<feature type="binding site" evidence="8">
    <location>
        <begin position="36"/>
        <end position="43"/>
    </location>
    <ligand>
        <name>ATP</name>
        <dbReference type="ChEBI" id="CHEBI:30616"/>
    </ligand>
</feature>
<dbReference type="PANTHER" id="PTHR21299">
    <property type="entry name" value="CYTIDYLATE KINASE/PANTOATE-BETA-ALANINE LIGASE"/>
    <property type="match status" value="1"/>
</dbReference>
<comment type="miscellaneous">
    <text evidence="8">The reaction proceeds by a bi uni uni bi ping pong mechanism.</text>
</comment>
<dbReference type="PANTHER" id="PTHR21299:SF1">
    <property type="entry name" value="PANTOATE--BETA-ALANINE LIGASE"/>
    <property type="match status" value="1"/>
</dbReference>
<evidence type="ECO:0000256" key="9">
    <source>
        <dbReference type="SAM" id="MobiDB-lite"/>
    </source>
</evidence>
<evidence type="ECO:0000256" key="2">
    <source>
        <dbReference type="ARBA" id="ARBA00009256"/>
    </source>
</evidence>
<evidence type="ECO:0000256" key="4">
    <source>
        <dbReference type="ARBA" id="ARBA00022655"/>
    </source>
</evidence>
<dbReference type="Pfam" id="PF02569">
    <property type="entry name" value="Pantoate_ligase"/>
    <property type="match status" value="1"/>
</dbReference>
<protein>
    <recommendedName>
        <fullName evidence="8">Pantothenate synthetase</fullName>
        <shortName evidence="8">PS</shortName>
        <ecNumber evidence="8">6.3.2.1</ecNumber>
    </recommendedName>
    <alternativeName>
        <fullName evidence="8">Pantoate--beta-alanine ligase</fullName>
    </alternativeName>
    <alternativeName>
        <fullName evidence="8">Pantoate-activating enzyme</fullName>
    </alternativeName>
</protein>
<keyword evidence="6 8" id="KW-0067">ATP-binding</keyword>
<dbReference type="RefSeq" id="WP_322937651.1">
    <property type="nucleotide sequence ID" value="NZ_CP141059.1"/>
</dbReference>
<comment type="similarity">
    <text evidence="2 8">Belongs to the pantothenate synthetase family.</text>
</comment>
<dbReference type="Gene3D" id="3.40.50.620">
    <property type="entry name" value="HUPs"/>
    <property type="match status" value="1"/>
</dbReference>
<dbReference type="EMBL" id="CP141059">
    <property type="protein sequence ID" value="WQQ26925.1"/>
    <property type="molecule type" value="Genomic_DNA"/>
</dbReference>
<evidence type="ECO:0000256" key="3">
    <source>
        <dbReference type="ARBA" id="ARBA00022598"/>
    </source>
</evidence>
<feature type="binding site" evidence="8">
    <location>
        <position position="69"/>
    </location>
    <ligand>
        <name>beta-alanine</name>
        <dbReference type="ChEBI" id="CHEBI:57966"/>
    </ligand>
</feature>
<dbReference type="SUPFAM" id="SSF52374">
    <property type="entry name" value="Nucleotidylyl transferase"/>
    <property type="match status" value="1"/>
</dbReference>